<dbReference type="GO" id="GO:0043235">
    <property type="term" value="C:receptor complex"/>
    <property type="evidence" value="ECO:0007669"/>
    <property type="project" value="TreeGrafter"/>
</dbReference>
<comment type="catalytic activity">
    <reaction evidence="10">
        <text>L-tyrosyl-[protein] + ATP = O-phospho-L-tyrosyl-[protein] + ADP + H(+)</text>
        <dbReference type="Rhea" id="RHEA:10596"/>
        <dbReference type="Rhea" id="RHEA-COMP:10136"/>
        <dbReference type="Rhea" id="RHEA-COMP:20101"/>
        <dbReference type="ChEBI" id="CHEBI:15378"/>
        <dbReference type="ChEBI" id="CHEBI:30616"/>
        <dbReference type="ChEBI" id="CHEBI:46858"/>
        <dbReference type="ChEBI" id="CHEBI:61978"/>
        <dbReference type="ChEBI" id="CHEBI:456216"/>
        <dbReference type="EC" id="2.7.10.1"/>
    </reaction>
</comment>
<feature type="active site" description="Proton acceptor" evidence="11">
    <location>
        <position position="985"/>
    </location>
</feature>
<feature type="compositionally biased region" description="Low complexity" evidence="16">
    <location>
        <begin position="1210"/>
        <end position="1222"/>
    </location>
</feature>
<feature type="binding site" evidence="12">
    <location>
        <begin position="807"/>
        <end position="814"/>
    </location>
    <ligand>
        <name>ATP</name>
        <dbReference type="ChEBI" id="CHEBI:30616"/>
    </ligand>
</feature>
<dbReference type="PROSITE" id="PS00109">
    <property type="entry name" value="PROTEIN_KINASE_TYR"/>
    <property type="match status" value="1"/>
</dbReference>
<dbReference type="InterPro" id="IPR003598">
    <property type="entry name" value="Ig_sub2"/>
</dbReference>
<evidence type="ECO:0000313" key="20">
    <source>
        <dbReference type="EMBL" id="KAK2171106.1"/>
    </source>
</evidence>
<feature type="binding site" evidence="13">
    <location>
        <position position="1003"/>
    </location>
    <ligand>
        <name>Mg(2+)</name>
        <dbReference type="ChEBI" id="CHEBI:18420"/>
    </ligand>
</feature>
<keyword evidence="12 15" id="KW-0547">Nucleotide-binding</keyword>
<evidence type="ECO:0000256" key="12">
    <source>
        <dbReference type="PIRSR" id="PIRSR000615-2"/>
    </source>
</evidence>
<dbReference type="PIRSF" id="PIRSF000615">
    <property type="entry name" value="TyrPK_CSF1-R"/>
    <property type="match status" value="1"/>
</dbReference>
<dbReference type="Proteomes" id="UP001209878">
    <property type="component" value="Unassembled WGS sequence"/>
</dbReference>
<dbReference type="FunFam" id="2.60.40.10:FF:000107">
    <property type="entry name" value="Myosin, light chain kinase a"/>
    <property type="match status" value="1"/>
</dbReference>
<evidence type="ECO:0000256" key="2">
    <source>
        <dbReference type="ARBA" id="ARBA00011902"/>
    </source>
</evidence>
<dbReference type="InterPro" id="IPR017441">
    <property type="entry name" value="Protein_kinase_ATP_BS"/>
</dbReference>
<dbReference type="Gene3D" id="2.60.40.10">
    <property type="entry name" value="Immunoglobulins"/>
    <property type="match status" value="7"/>
</dbReference>
<keyword evidence="12 15" id="KW-0067">ATP-binding</keyword>
<dbReference type="InterPro" id="IPR011009">
    <property type="entry name" value="Kinase-like_dom_sf"/>
</dbReference>
<dbReference type="PROSITE" id="PS50011">
    <property type="entry name" value="PROTEIN_KINASE_DOM"/>
    <property type="match status" value="1"/>
</dbReference>
<dbReference type="PANTHER" id="PTHR24416">
    <property type="entry name" value="TYROSINE-PROTEIN KINASE RECEPTOR"/>
    <property type="match status" value="1"/>
</dbReference>
<dbReference type="SMART" id="SM00219">
    <property type="entry name" value="TyrKc"/>
    <property type="match status" value="1"/>
</dbReference>
<dbReference type="SUPFAM" id="SSF56112">
    <property type="entry name" value="Protein kinase-like (PK-like)"/>
    <property type="match status" value="1"/>
</dbReference>
<keyword evidence="6" id="KW-1015">Disulfide bond</keyword>
<evidence type="ECO:0000256" key="9">
    <source>
        <dbReference type="ARBA" id="ARBA00023319"/>
    </source>
</evidence>
<dbReference type="PRINTS" id="PR01832">
    <property type="entry name" value="VEGFRECEPTOR"/>
</dbReference>
<dbReference type="InterPro" id="IPR013098">
    <property type="entry name" value="Ig_I-set"/>
</dbReference>
<reference evidence="20" key="1">
    <citation type="journal article" date="2023" name="Mol. Biol. Evol.">
        <title>Third-Generation Sequencing Reveals the Adaptive Role of the Epigenome in Three Deep-Sea Polychaetes.</title>
        <authorList>
            <person name="Perez M."/>
            <person name="Aroh O."/>
            <person name="Sun Y."/>
            <person name="Lan Y."/>
            <person name="Juniper S.K."/>
            <person name="Young C.R."/>
            <person name="Angers B."/>
            <person name="Qian P.Y."/>
        </authorList>
    </citation>
    <scope>NUCLEOTIDE SEQUENCE</scope>
    <source>
        <strain evidence="20">R07B-5</strain>
    </source>
</reference>
<dbReference type="InterPro" id="IPR013783">
    <property type="entry name" value="Ig-like_fold"/>
</dbReference>
<dbReference type="GO" id="GO:0007169">
    <property type="term" value="P:cell surface receptor protein tyrosine kinase signaling pathway"/>
    <property type="evidence" value="ECO:0007669"/>
    <property type="project" value="TreeGrafter"/>
</dbReference>
<protein>
    <recommendedName>
        <fullName evidence="2">receptor protein-tyrosine kinase</fullName>
        <ecNumber evidence="2">2.7.10.1</ecNumber>
    </recommendedName>
</protein>
<keyword evidence="13" id="KW-0479">Metal-binding</keyword>
<comment type="caution">
    <text evidence="20">The sequence shown here is derived from an EMBL/GenBank/DDBJ whole genome shotgun (WGS) entry which is preliminary data.</text>
</comment>
<dbReference type="InterPro" id="IPR020635">
    <property type="entry name" value="Tyr_kinase_cat_dom"/>
</dbReference>
<dbReference type="PROSITE" id="PS00107">
    <property type="entry name" value="PROTEIN_KINASE_ATP"/>
    <property type="match status" value="1"/>
</dbReference>
<keyword evidence="4 17" id="KW-1133">Transmembrane helix</keyword>
<evidence type="ECO:0000256" key="6">
    <source>
        <dbReference type="ARBA" id="ARBA00023157"/>
    </source>
</evidence>
<evidence type="ECO:0000259" key="19">
    <source>
        <dbReference type="PROSITE" id="PS50835"/>
    </source>
</evidence>
<feature type="domain" description="Protein kinase" evidence="18">
    <location>
        <begin position="800"/>
        <end position="1131"/>
    </location>
</feature>
<dbReference type="PANTHER" id="PTHR24416:SF600">
    <property type="entry name" value="PDGF- AND VEGF-RECEPTOR RELATED, ISOFORM J"/>
    <property type="match status" value="1"/>
</dbReference>
<dbReference type="PROSITE" id="PS50835">
    <property type="entry name" value="IG_LIKE"/>
    <property type="match status" value="5"/>
</dbReference>
<dbReference type="InterPro" id="IPR008266">
    <property type="entry name" value="Tyr_kinase_AS"/>
</dbReference>
<evidence type="ECO:0000256" key="13">
    <source>
        <dbReference type="PIRSR" id="PIRSR000615-3"/>
    </source>
</evidence>
<dbReference type="InterPro" id="IPR000719">
    <property type="entry name" value="Prot_kinase_dom"/>
</dbReference>
<evidence type="ECO:0000259" key="18">
    <source>
        <dbReference type="PROSITE" id="PS50011"/>
    </source>
</evidence>
<dbReference type="SUPFAM" id="SSF48726">
    <property type="entry name" value="Immunoglobulin"/>
    <property type="match status" value="6"/>
</dbReference>
<dbReference type="InterPro" id="IPR050122">
    <property type="entry name" value="RTK"/>
</dbReference>
<dbReference type="InterPro" id="IPR001245">
    <property type="entry name" value="Ser-Thr/Tyr_kinase_cat_dom"/>
</dbReference>
<evidence type="ECO:0000256" key="5">
    <source>
        <dbReference type="ARBA" id="ARBA00023136"/>
    </source>
</evidence>
<dbReference type="InterPro" id="IPR036179">
    <property type="entry name" value="Ig-like_dom_sf"/>
</dbReference>
<evidence type="ECO:0000256" key="16">
    <source>
        <dbReference type="SAM" id="MobiDB-lite"/>
    </source>
</evidence>
<dbReference type="FunFam" id="3.30.200.20:FF:000586">
    <property type="entry name" value="Receptor protein-tyrosine kinase"/>
    <property type="match status" value="1"/>
</dbReference>
<dbReference type="Gene3D" id="1.10.510.10">
    <property type="entry name" value="Transferase(Phosphotransferase) domain 1"/>
    <property type="match status" value="1"/>
</dbReference>
<evidence type="ECO:0000256" key="17">
    <source>
        <dbReference type="SAM" id="Phobius"/>
    </source>
</evidence>
<feature type="domain" description="Ig-like" evidence="19">
    <location>
        <begin position="527"/>
        <end position="612"/>
    </location>
</feature>
<dbReference type="EMBL" id="JAODUO010001102">
    <property type="protein sequence ID" value="KAK2171106.1"/>
    <property type="molecule type" value="Genomic_DNA"/>
</dbReference>
<dbReference type="InterPro" id="IPR007110">
    <property type="entry name" value="Ig-like_dom"/>
</dbReference>
<comment type="subcellular location">
    <subcellularLocation>
        <location evidence="1">Membrane</location>
        <topology evidence="1">Single-pass membrane protein</topology>
    </subcellularLocation>
</comment>
<feature type="transmembrane region" description="Helical" evidence="17">
    <location>
        <begin position="728"/>
        <end position="750"/>
    </location>
</feature>
<dbReference type="GO" id="GO:0004714">
    <property type="term" value="F:transmembrane receptor protein tyrosine kinase activity"/>
    <property type="evidence" value="ECO:0007669"/>
    <property type="project" value="UniProtKB-EC"/>
</dbReference>
<feature type="binding site" evidence="12 15">
    <location>
        <position position="834"/>
    </location>
    <ligand>
        <name>ATP</name>
        <dbReference type="ChEBI" id="CHEBI:30616"/>
    </ligand>
</feature>
<name>A0AAD9KGV5_RIDPI</name>
<keyword evidence="7" id="KW-0675">Receptor</keyword>
<dbReference type="Pfam" id="PF21339">
    <property type="entry name" value="VEGFR-1-like_Ig-like"/>
    <property type="match status" value="1"/>
</dbReference>
<sequence length="1329" mass="148252">MSAVTSSGKPVLSVSDEIVLESGANLSVKCSGNKPLHWSHPTTLIRRLTIKDLSSGIDVSHDRFYESLLEVTDVMYLDTGLFTCSYVEGGTVTNNSSSVYVYVKDPDHVWLKPLVFMPIHQGMTTVIPCRVTDPRANVQLVKDPNETVTIGQEVTYDPQTGFRVLYPNRFYSGRFRCNASLGNKTDLVEVILYYKAGTTTPQPMLESSHSRALVGEQIHMRCVVRVERGVNVHYSWTYSSGEHSDRIRITEPKRKSMESSGYRYDEVESTLDIRNVRKSDEGVYRCTVTNHDSKTNFRDTSVYVYEKTFVYLHPVKAQVEVAEGDPEVDLTVSVDSYPKPNMTWFKDNEPINVGDRHYEMRYRKQRAKLIIYELSLADAGVYTVEAVNADMQTSESITLVVTVPPAITVTVPDSAPYYTVEDYITMECVATGNPTPTLVWKWQQCDRPGCDIEESSWRNVEDSRNIPNVEESAGMSQLLVVSKESGFYKCIATNKIATVTKQEKFVATDVADGFGFTQRYKRLFPVEGDTVSLTCKASLFTHDQPQMFRFHNNVDVLLRDNDRLGVNHSQNAYSHIVQMTLRNIHLSDSGQYYCQSKLWTGQVVRSQVQYITRKIVKPTFLKPLAGTIYVEPGIKHVLECDATGLPIPTITWLRDGKPIGDEKDKVTFNKNHTRLVFTETTEEYSGAYTCKASNRGSAIISNMTLHIQATPPTGQAASVEPKLSGAQIGIIVGIILVVIVAFVVLIYIIIKRVFMPPKYIGLEEYLLSNKDIAINPDMPLDEQTDSLGYNPKYEFPRERLKFDVVLGQGAFGRVMKAEAIGINGTEGSTTVAVKMVKDMSDREQVKALLSELKVLIHIGRHLNILNVLGAVTKDINSGILYVIVEYCHYGNLRQQLLRKRDDFIDTMDDDCKWNAASKKKEALARGTAGLDYINVFHGNDASDSGASNHLNDDTVPLTTKDLVCYAFQVARGMEFLSSRKYIHRDLAARNVLLAEDNVVKICDFGLAKDCYKYGTEYKKKSTGPVPVKWMALESLTHQIYTTRSDVWSYGVLMWELFTLGGSPYPGIEIDETFVKRLKGGYRMEKPPYASEVIYRCMMQCWDADPDERPSFTQLTESFGNMLQASVKQHYLELDSTYMSEDAAGASNYLKMEGSVYIPMSPSDSPTEKLPTGNEPEDEAKGYADKLRKRTSSAGEAIPLKPMKKVEPVVRSESSPAAAASLPPREEHCAEAKTSDLPEETMALIHHDAESSPAAVAVGGEGPEGATAKEPHVPPPRKGIEMRPKKGCNSNESVASSGFHSDYITDVDSAPPNYDLVMSNGHAGEDVSTV</sequence>
<evidence type="ECO:0000256" key="15">
    <source>
        <dbReference type="PROSITE-ProRule" id="PRU10141"/>
    </source>
</evidence>
<feature type="domain" description="Ig-like" evidence="19">
    <location>
        <begin position="618"/>
        <end position="706"/>
    </location>
</feature>
<dbReference type="InterPro" id="IPR003599">
    <property type="entry name" value="Ig_sub"/>
</dbReference>
<keyword evidence="3 17" id="KW-0812">Transmembrane</keyword>
<feature type="compositionally biased region" description="Basic and acidic residues" evidence="16">
    <location>
        <begin position="1266"/>
        <end position="1283"/>
    </location>
</feature>
<evidence type="ECO:0000256" key="11">
    <source>
        <dbReference type="PIRSR" id="PIRSR000615-1"/>
    </source>
</evidence>
<feature type="compositionally biased region" description="Polar residues" evidence="16">
    <location>
        <begin position="1287"/>
        <end position="1298"/>
    </location>
</feature>
<evidence type="ECO:0000313" key="21">
    <source>
        <dbReference type="Proteomes" id="UP001209878"/>
    </source>
</evidence>
<dbReference type="Pfam" id="PF13927">
    <property type="entry name" value="Ig_3"/>
    <property type="match status" value="1"/>
</dbReference>
<feature type="binding site" evidence="12">
    <location>
        <position position="989"/>
    </location>
    <ligand>
        <name>ATP</name>
        <dbReference type="ChEBI" id="CHEBI:30616"/>
    </ligand>
</feature>
<keyword evidence="5 17" id="KW-0472">Membrane</keyword>
<dbReference type="SMART" id="SM00408">
    <property type="entry name" value="IGc2"/>
    <property type="match status" value="6"/>
</dbReference>
<gene>
    <name evidence="20" type="ORF">NP493_1101g00036</name>
</gene>
<dbReference type="GO" id="GO:0046872">
    <property type="term" value="F:metal ion binding"/>
    <property type="evidence" value="ECO:0007669"/>
    <property type="project" value="UniProtKB-KW"/>
</dbReference>
<feature type="domain" description="Ig-like" evidence="19">
    <location>
        <begin position="405"/>
        <end position="507"/>
    </location>
</feature>
<evidence type="ECO:0000256" key="8">
    <source>
        <dbReference type="ARBA" id="ARBA00023180"/>
    </source>
</evidence>
<feature type="domain" description="Ig-like" evidence="19">
    <location>
        <begin position="314"/>
        <end position="398"/>
    </location>
</feature>
<dbReference type="Pfam" id="PF07714">
    <property type="entry name" value="PK_Tyr_Ser-Thr"/>
    <property type="match status" value="1"/>
</dbReference>
<keyword evidence="21" id="KW-1185">Reference proteome</keyword>
<evidence type="ECO:0000256" key="3">
    <source>
        <dbReference type="ARBA" id="ARBA00022692"/>
    </source>
</evidence>
<feature type="domain" description="Ig-like" evidence="19">
    <location>
        <begin position="201"/>
        <end position="303"/>
    </location>
</feature>
<proteinExistence type="predicted"/>
<dbReference type="GO" id="GO:0005524">
    <property type="term" value="F:ATP binding"/>
    <property type="evidence" value="ECO:0007669"/>
    <property type="project" value="UniProtKB-UniRule"/>
</dbReference>
<evidence type="ECO:0000256" key="10">
    <source>
        <dbReference type="ARBA" id="ARBA00051243"/>
    </source>
</evidence>
<evidence type="ECO:0000256" key="7">
    <source>
        <dbReference type="ARBA" id="ARBA00023170"/>
    </source>
</evidence>
<feature type="compositionally biased region" description="Basic and acidic residues" evidence="16">
    <location>
        <begin position="1223"/>
        <end position="1232"/>
    </location>
</feature>
<feature type="site" description="Important for interaction with phosphotyrosine-binding proteins" evidence="14">
    <location>
        <position position="1130"/>
    </location>
</feature>
<dbReference type="EC" id="2.7.10.1" evidence="2"/>
<organism evidence="20 21">
    <name type="scientific">Ridgeia piscesae</name>
    <name type="common">Tubeworm</name>
    <dbReference type="NCBI Taxonomy" id="27915"/>
    <lineage>
        <taxon>Eukaryota</taxon>
        <taxon>Metazoa</taxon>
        <taxon>Spiralia</taxon>
        <taxon>Lophotrochozoa</taxon>
        <taxon>Annelida</taxon>
        <taxon>Polychaeta</taxon>
        <taxon>Sedentaria</taxon>
        <taxon>Canalipalpata</taxon>
        <taxon>Sabellida</taxon>
        <taxon>Siboglinidae</taxon>
        <taxon>Ridgeia</taxon>
    </lineage>
</organism>
<keyword evidence="13" id="KW-0460">Magnesium</keyword>
<dbReference type="Pfam" id="PF07679">
    <property type="entry name" value="I-set"/>
    <property type="match status" value="2"/>
</dbReference>
<keyword evidence="9" id="KW-0393">Immunoglobulin domain</keyword>
<feature type="region of interest" description="Disordered" evidence="16">
    <location>
        <begin position="1250"/>
        <end position="1329"/>
    </location>
</feature>
<dbReference type="CDD" id="cd00096">
    <property type="entry name" value="Ig"/>
    <property type="match status" value="1"/>
</dbReference>
<accession>A0AAD9KGV5</accession>
<dbReference type="GO" id="GO:0005886">
    <property type="term" value="C:plasma membrane"/>
    <property type="evidence" value="ECO:0007669"/>
    <property type="project" value="TreeGrafter"/>
</dbReference>
<dbReference type="FunFam" id="1.10.510.10:FF:000373">
    <property type="entry name" value="Receptor protein-tyrosine kinase"/>
    <property type="match status" value="1"/>
</dbReference>
<dbReference type="Gene3D" id="3.30.200.20">
    <property type="entry name" value="Phosphorylase Kinase, domain 1"/>
    <property type="match status" value="1"/>
</dbReference>
<evidence type="ECO:0000256" key="14">
    <source>
        <dbReference type="PIRSR" id="PIRSR000615-4"/>
    </source>
</evidence>
<evidence type="ECO:0000256" key="4">
    <source>
        <dbReference type="ARBA" id="ARBA00022989"/>
    </source>
</evidence>
<feature type="region of interest" description="Disordered" evidence="16">
    <location>
        <begin position="1160"/>
        <end position="1232"/>
    </location>
</feature>
<keyword evidence="8" id="KW-0325">Glycoprotein</keyword>
<feature type="binding site" evidence="13">
    <location>
        <position position="990"/>
    </location>
    <ligand>
        <name>Mg(2+)</name>
        <dbReference type="ChEBI" id="CHEBI:18420"/>
    </ligand>
</feature>
<evidence type="ECO:0000256" key="1">
    <source>
        <dbReference type="ARBA" id="ARBA00004167"/>
    </source>
</evidence>
<dbReference type="SMART" id="SM00409">
    <property type="entry name" value="IG"/>
    <property type="match status" value="6"/>
</dbReference>